<dbReference type="EMBL" id="CP012673">
    <property type="protein sequence ID" value="AUX41134.1"/>
    <property type="molecule type" value="Genomic_DNA"/>
</dbReference>
<accession>A0A2L0EPA8</accession>
<organism evidence="2 3">
    <name type="scientific">Sorangium cellulosum</name>
    <name type="common">Polyangium cellulosum</name>
    <dbReference type="NCBI Taxonomy" id="56"/>
    <lineage>
        <taxon>Bacteria</taxon>
        <taxon>Pseudomonadati</taxon>
        <taxon>Myxococcota</taxon>
        <taxon>Polyangia</taxon>
        <taxon>Polyangiales</taxon>
        <taxon>Polyangiaceae</taxon>
        <taxon>Sorangium</taxon>
    </lineage>
</organism>
<evidence type="ECO:0000313" key="3">
    <source>
        <dbReference type="Proteomes" id="UP000238348"/>
    </source>
</evidence>
<protein>
    <submittedName>
        <fullName evidence="2">Uncharacterized protein</fullName>
    </submittedName>
</protein>
<sequence length="84" mass="9195">MHRGADEDQRARESFRRDERAAGLSDKARWKALRALARGGERKFNDGPGATLLDAHAVKAMAAAGKTREFCDLVVQLLKAFLAG</sequence>
<feature type="region of interest" description="Disordered" evidence="1">
    <location>
        <begin position="1"/>
        <end position="24"/>
    </location>
</feature>
<evidence type="ECO:0000256" key="1">
    <source>
        <dbReference type="SAM" id="MobiDB-lite"/>
    </source>
</evidence>
<dbReference type="Proteomes" id="UP000238348">
    <property type="component" value="Chromosome"/>
</dbReference>
<proteinExistence type="predicted"/>
<evidence type="ECO:0000313" key="2">
    <source>
        <dbReference type="EMBL" id="AUX41134.1"/>
    </source>
</evidence>
<dbReference type="AlphaFoldDB" id="A0A2L0EPA8"/>
<gene>
    <name evidence="2" type="ORF">SOCE26_025410</name>
</gene>
<name>A0A2L0EPA8_SORCE</name>
<reference evidence="2 3" key="1">
    <citation type="submission" date="2015-09" db="EMBL/GenBank/DDBJ databases">
        <title>Sorangium comparison.</title>
        <authorList>
            <person name="Zaburannyi N."/>
            <person name="Bunk B."/>
            <person name="Overmann J."/>
            <person name="Mueller R."/>
        </authorList>
    </citation>
    <scope>NUCLEOTIDE SEQUENCE [LARGE SCALE GENOMIC DNA]</scope>
    <source>
        <strain evidence="2 3">So ce26</strain>
    </source>
</reference>